<evidence type="ECO:0000313" key="6">
    <source>
        <dbReference type="EMBL" id="MBU3076840.1"/>
    </source>
</evidence>
<dbReference type="InterPro" id="IPR000531">
    <property type="entry name" value="Beta-barrel_TonB"/>
</dbReference>
<dbReference type="InterPro" id="IPR039426">
    <property type="entry name" value="TonB-dep_rcpt-like"/>
</dbReference>
<keyword evidence="1" id="KW-0812">Transmembrane</keyword>
<evidence type="ECO:0000259" key="4">
    <source>
        <dbReference type="Pfam" id="PF00593"/>
    </source>
</evidence>
<feature type="domain" description="TonB-dependent receptor-like beta-barrel" evidence="4">
    <location>
        <begin position="348"/>
        <end position="866"/>
    </location>
</feature>
<dbReference type="Proteomes" id="UP000776276">
    <property type="component" value="Unassembled WGS sequence"/>
</dbReference>
<keyword evidence="1 2" id="KW-0472">Membrane</keyword>
<feature type="signal peptide" evidence="3">
    <location>
        <begin position="1"/>
        <end position="24"/>
    </location>
</feature>
<accession>A0ABS6BHZ3</accession>
<dbReference type="PANTHER" id="PTHR47234">
    <property type="match status" value="1"/>
</dbReference>
<protein>
    <submittedName>
        <fullName evidence="6">TonB-dependent receptor</fullName>
    </submittedName>
</protein>
<comment type="caution">
    <text evidence="6">The sequence shown here is derived from an EMBL/GenBank/DDBJ whole genome shotgun (WGS) entry which is preliminary data.</text>
</comment>
<dbReference type="Pfam" id="PF07715">
    <property type="entry name" value="Plug"/>
    <property type="match status" value="1"/>
</dbReference>
<evidence type="ECO:0000259" key="5">
    <source>
        <dbReference type="Pfam" id="PF07715"/>
    </source>
</evidence>
<evidence type="ECO:0000256" key="3">
    <source>
        <dbReference type="SAM" id="SignalP"/>
    </source>
</evidence>
<evidence type="ECO:0000313" key="7">
    <source>
        <dbReference type="Proteomes" id="UP000776276"/>
    </source>
</evidence>
<feature type="chain" id="PRO_5045049761" evidence="3">
    <location>
        <begin position="25"/>
        <end position="899"/>
    </location>
</feature>
<comment type="similarity">
    <text evidence="1 2">Belongs to the TonB-dependent receptor family.</text>
</comment>
<keyword evidence="1" id="KW-1134">Transmembrane beta strand</keyword>
<evidence type="ECO:0000256" key="2">
    <source>
        <dbReference type="RuleBase" id="RU003357"/>
    </source>
</evidence>
<feature type="domain" description="TonB-dependent receptor plug" evidence="5">
    <location>
        <begin position="48"/>
        <end position="155"/>
    </location>
</feature>
<evidence type="ECO:0000256" key="1">
    <source>
        <dbReference type="PROSITE-ProRule" id="PRU01360"/>
    </source>
</evidence>
<keyword evidence="6" id="KW-0675">Receptor</keyword>
<dbReference type="Pfam" id="PF00593">
    <property type="entry name" value="TonB_dep_Rec_b-barrel"/>
    <property type="match status" value="1"/>
</dbReference>
<gene>
    <name evidence="6" type="ORF">KOF26_03090</name>
</gene>
<dbReference type="RefSeq" id="WP_216319772.1">
    <property type="nucleotide sequence ID" value="NZ_JAHKRT010000001.1"/>
</dbReference>
<reference evidence="6 7" key="1">
    <citation type="submission" date="2021-06" db="EMBL/GenBank/DDBJ databases">
        <title>Sphingomonas sp. XMGL2, whole genome shotgun sequencing project.</title>
        <authorList>
            <person name="Zhao G."/>
            <person name="Shen L."/>
        </authorList>
    </citation>
    <scope>NUCLEOTIDE SEQUENCE [LARGE SCALE GENOMIC DNA]</scope>
    <source>
        <strain evidence="6 7">XMGL2</strain>
    </source>
</reference>
<dbReference type="InterPro" id="IPR012910">
    <property type="entry name" value="Plug_dom"/>
</dbReference>
<dbReference type="CDD" id="cd01347">
    <property type="entry name" value="ligand_gated_channel"/>
    <property type="match status" value="1"/>
</dbReference>
<dbReference type="PROSITE" id="PS52016">
    <property type="entry name" value="TONB_DEPENDENT_REC_3"/>
    <property type="match status" value="1"/>
</dbReference>
<proteinExistence type="inferred from homology"/>
<dbReference type="PANTHER" id="PTHR47234:SF2">
    <property type="entry name" value="TONB-DEPENDENT RECEPTOR"/>
    <property type="match status" value="1"/>
</dbReference>
<comment type="subcellular location">
    <subcellularLocation>
        <location evidence="1">Cell outer membrane</location>
        <topology evidence="1">Multi-pass membrane protein</topology>
    </subcellularLocation>
</comment>
<keyword evidence="7" id="KW-1185">Reference proteome</keyword>
<keyword evidence="3" id="KW-0732">Signal</keyword>
<organism evidence="6 7">
    <name type="scientific">Sphingomonas quercus</name>
    <dbReference type="NCBI Taxonomy" id="2842451"/>
    <lineage>
        <taxon>Bacteria</taxon>
        <taxon>Pseudomonadati</taxon>
        <taxon>Pseudomonadota</taxon>
        <taxon>Alphaproteobacteria</taxon>
        <taxon>Sphingomonadales</taxon>
        <taxon>Sphingomonadaceae</taxon>
        <taxon>Sphingomonas</taxon>
    </lineage>
</organism>
<keyword evidence="1" id="KW-0813">Transport</keyword>
<name>A0ABS6BHZ3_9SPHN</name>
<dbReference type="EMBL" id="JAHKRT010000001">
    <property type="protein sequence ID" value="MBU3076840.1"/>
    <property type="molecule type" value="Genomic_DNA"/>
</dbReference>
<sequence>MKSLKPALLVATALPALAAFPAFAQEAPTEQAIVITGSRLASPDLTGSAPVTVLGREAIEQTGSSSVGELLREMPVATSSASESSGRGNNGTATVALRGLSAVNTLVLINGRRVLPFSDAGTVDLNSIPFEAVERVEVLQDGASAIYGSDAIAGVVNLIMRKDFEGLIVKGGLGFSTYGDLPLYEASATYGKRFTRGGFLVNVSWRKSGGNVFADRPITRDPDWRPFGGHQQRDPLPPYPVVEGLPGTGDTQMILRDGITQATSVADFRPASFPSGTDPSIPNDGINYYKYESVASSINQINVLVNGDYELSSNVKAFVEGSFVRRKSLGFLAPDYFGAVFGQPITVSANNDYNPFGVDLDVSRTIIEQPLSGRRLSDVSAKTYRIVGGLEGTIGDSSWKWDVSYNYQKLDQFTNGGRGILYPRLQEAAGDSDLCRATPGCVPINLLGGPGTITQAMIDPLSADSWTDVNSSLQSATANISGTLFALPAGDVQIAVGGEYRTESYDATRDPISSTLDPATNSSPFLSRSYSPSTYPPTRKVSEAYAELAVPILKDVPFFNRLDLELAGRFSHYNQFGTTTNPKIGVKWRPVRDVLLRGSWGTGFRAPTFQEAYAPQSTGYSSIIDPCAQVDFASYAKCGPTMLDAQGKTGTFIITGGNPDLKPEKAKNLTLGTVITPSFIPRLSLTVDFYKIRKTNVITTADRNYVLRQNATDGSYADIIKRDPATGLVTSIYNVRQNLASLRLQGIDVGFQYATATAPIGRFTFRGDMTYLDSFKTSPAPDTPAVEYAGTYSSSNGTLAKVRATGRITWDRGPLSLTTALRYVGPVTNTASNLRERANSYVQNDWMVTYNIDVMKAKISFGIDNIFNKMPPMLVDVGYDFNTFNARGRFFALRVQKDF</sequence>
<keyword evidence="2" id="KW-0798">TonB box</keyword>
<keyword evidence="1" id="KW-0998">Cell outer membrane</keyword>